<comment type="pathway">
    <text evidence="4 12">Purine metabolism; AMP biosynthesis via salvage pathway; AMP from adenine: step 1/1.</text>
</comment>
<comment type="catalytic activity">
    <reaction evidence="1 12">
        <text>AMP + diphosphate = 5-phospho-alpha-D-ribose 1-diphosphate + adenine</text>
        <dbReference type="Rhea" id="RHEA:16609"/>
        <dbReference type="ChEBI" id="CHEBI:16708"/>
        <dbReference type="ChEBI" id="CHEBI:33019"/>
        <dbReference type="ChEBI" id="CHEBI:58017"/>
        <dbReference type="ChEBI" id="CHEBI:456215"/>
        <dbReference type="EC" id="2.4.2.7"/>
    </reaction>
</comment>
<dbReference type="Gene3D" id="3.40.50.2020">
    <property type="match status" value="1"/>
</dbReference>
<dbReference type="GO" id="GO:0044209">
    <property type="term" value="P:AMP salvage"/>
    <property type="evidence" value="ECO:0007669"/>
    <property type="project" value="UniProtKB-UniRule"/>
</dbReference>
<comment type="similarity">
    <text evidence="5 12">Belongs to the purine/pyrimidine phosphoribosyltransferase family.</text>
</comment>
<dbReference type="InterPro" id="IPR005764">
    <property type="entry name" value="Ade_phspho_trans"/>
</dbReference>
<dbReference type="GO" id="GO:0002055">
    <property type="term" value="F:adenine binding"/>
    <property type="evidence" value="ECO:0007669"/>
    <property type="project" value="TreeGrafter"/>
</dbReference>
<protein>
    <recommendedName>
        <fullName evidence="7 12">Adenine phosphoribosyltransferase</fullName>
        <shortName evidence="12">APRT</shortName>
        <ecNumber evidence="7 12">2.4.2.7</ecNumber>
    </recommendedName>
</protein>
<evidence type="ECO:0000256" key="5">
    <source>
        <dbReference type="ARBA" id="ARBA00008391"/>
    </source>
</evidence>
<dbReference type="GO" id="GO:0016208">
    <property type="term" value="F:AMP binding"/>
    <property type="evidence" value="ECO:0007669"/>
    <property type="project" value="TreeGrafter"/>
</dbReference>
<evidence type="ECO:0000256" key="2">
    <source>
        <dbReference type="ARBA" id="ARBA00003968"/>
    </source>
</evidence>
<dbReference type="KEGG" id="srt:Srot_1456"/>
<dbReference type="OrthoDB" id="9803963at2"/>
<dbReference type="eggNOG" id="COG0503">
    <property type="taxonomic scope" value="Bacteria"/>
</dbReference>
<keyword evidence="10 12" id="KW-0808">Transferase</keyword>
<evidence type="ECO:0000313" key="15">
    <source>
        <dbReference type="Proteomes" id="UP000002247"/>
    </source>
</evidence>
<dbReference type="STRING" id="640132.Srot_1456"/>
<evidence type="ECO:0000256" key="8">
    <source>
        <dbReference type="ARBA" id="ARBA00022490"/>
    </source>
</evidence>
<comment type="function">
    <text evidence="2 12">Catalyzes a salvage reaction resulting in the formation of AMP, that is energically less costly than de novo synthesis.</text>
</comment>
<comment type="subcellular location">
    <subcellularLocation>
        <location evidence="3 12">Cytoplasm</location>
    </subcellularLocation>
</comment>
<proteinExistence type="inferred from homology"/>
<evidence type="ECO:0000313" key="14">
    <source>
        <dbReference type="EMBL" id="ADG97919.1"/>
    </source>
</evidence>
<dbReference type="GO" id="GO:0005737">
    <property type="term" value="C:cytoplasm"/>
    <property type="evidence" value="ECO:0007669"/>
    <property type="project" value="UniProtKB-SubCell"/>
</dbReference>
<evidence type="ECO:0000256" key="10">
    <source>
        <dbReference type="ARBA" id="ARBA00022679"/>
    </source>
</evidence>
<dbReference type="Proteomes" id="UP000002247">
    <property type="component" value="Chromosome"/>
</dbReference>
<evidence type="ECO:0000259" key="13">
    <source>
        <dbReference type="Pfam" id="PF00156"/>
    </source>
</evidence>
<keyword evidence="9 12" id="KW-0328">Glycosyltransferase</keyword>
<name>D6Z7I9_SEGRD</name>
<dbReference type="GO" id="GO:0006166">
    <property type="term" value="P:purine ribonucleoside salvage"/>
    <property type="evidence" value="ECO:0007669"/>
    <property type="project" value="UniProtKB-KW"/>
</dbReference>
<dbReference type="PANTHER" id="PTHR32315:SF3">
    <property type="entry name" value="ADENINE PHOSPHORIBOSYLTRANSFERASE"/>
    <property type="match status" value="1"/>
</dbReference>
<evidence type="ECO:0000256" key="1">
    <source>
        <dbReference type="ARBA" id="ARBA00000868"/>
    </source>
</evidence>
<dbReference type="UniPathway" id="UPA00588">
    <property type="reaction ID" value="UER00646"/>
</dbReference>
<dbReference type="PANTHER" id="PTHR32315">
    <property type="entry name" value="ADENINE PHOSPHORIBOSYLTRANSFERASE"/>
    <property type="match status" value="1"/>
</dbReference>
<dbReference type="InterPro" id="IPR050054">
    <property type="entry name" value="UPRTase/APRTase"/>
</dbReference>
<evidence type="ECO:0000256" key="11">
    <source>
        <dbReference type="ARBA" id="ARBA00022726"/>
    </source>
</evidence>
<evidence type="ECO:0000256" key="9">
    <source>
        <dbReference type="ARBA" id="ARBA00022676"/>
    </source>
</evidence>
<dbReference type="RefSeq" id="WP_013138372.1">
    <property type="nucleotide sequence ID" value="NC_014168.1"/>
</dbReference>
<accession>D6Z7I9</accession>
<dbReference type="FunFam" id="3.40.50.2020:FF:000004">
    <property type="entry name" value="Adenine phosphoribosyltransferase"/>
    <property type="match status" value="1"/>
</dbReference>
<reference evidence="14 15" key="1">
    <citation type="journal article" date="2010" name="Stand. Genomic Sci.">
        <title>Complete genome sequence of Segniliparus rotundus type strain (CDC 1076).</title>
        <authorList>
            <person name="Sikorski J."/>
            <person name="Lapidus A."/>
            <person name="Copeland A."/>
            <person name="Misra M."/>
            <person name="Glavina Del Rio T."/>
            <person name="Nolan M."/>
            <person name="Lucas S."/>
            <person name="Chen F."/>
            <person name="Tice H."/>
            <person name="Cheng J.F."/>
            <person name="Jando M."/>
            <person name="Schneider S."/>
            <person name="Bruce D."/>
            <person name="Goodwin L."/>
            <person name="Pitluck S."/>
            <person name="Liolios K."/>
            <person name="Mikhailova N."/>
            <person name="Pati A."/>
            <person name="Ivanova N."/>
            <person name="Mavromatis K."/>
            <person name="Chen A."/>
            <person name="Palaniappan K."/>
            <person name="Chertkov O."/>
            <person name="Land M."/>
            <person name="Hauser L."/>
            <person name="Chang Y.J."/>
            <person name="Jeffries C.D."/>
            <person name="Brettin T."/>
            <person name="Detter J.C."/>
            <person name="Han C."/>
            <person name="Rohde M."/>
            <person name="Goker M."/>
            <person name="Bristow J."/>
            <person name="Eisen J.A."/>
            <person name="Markowitz V."/>
            <person name="Hugenholtz P."/>
            <person name="Kyrpides N.C."/>
            <person name="Klenk H.P."/>
        </authorList>
    </citation>
    <scope>NUCLEOTIDE SEQUENCE [LARGE SCALE GENOMIC DNA]</scope>
    <source>
        <strain evidence="15">ATCC BAA-972 / CDC 1076 / CIP 108378 / DSM 44985 / JCM 13578</strain>
    </source>
</reference>
<dbReference type="SUPFAM" id="SSF53271">
    <property type="entry name" value="PRTase-like"/>
    <property type="match status" value="1"/>
</dbReference>
<keyword evidence="8 12" id="KW-0963">Cytoplasm</keyword>
<dbReference type="HAMAP" id="MF_00004">
    <property type="entry name" value="Aden_phosphoribosyltr"/>
    <property type="match status" value="1"/>
</dbReference>
<evidence type="ECO:0000256" key="3">
    <source>
        <dbReference type="ARBA" id="ARBA00004496"/>
    </source>
</evidence>
<dbReference type="AlphaFoldDB" id="D6Z7I9"/>
<evidence type="ECO:0000256" key="6">
    <source>
        <dbReference type="ARBA" id="ARBA00011738"/>
    </source>
</evidence>
<dbReference type="InterPro" id="IPR029057">
    <property type="entry name" value="PRTase-like"/>
</dbReference>
<dbReference type="GO" id="GO:0006168">
    <property type="term" value="P:adenine salvage"/>
    <property type="evidence" value="ECO:0007669"/>
    <property type="project" value="InterPro"/>
</dbReference>
<evidence type="ECO:0000256" key="4">
    <source>
        <dbReference type="ARBA" id="ARBA00004659"/>
    </source>
</evidence>
<dbReference type="GO" id="GO:0003999">
    <property type="term" value="F:adenine phosphoribosyltransferase activity"/>
    <property type="evidence" value="ECO:0007669"/>
    <property type="project" value="UniProtKB-UniRule"/>
</dbReference>
<keyword evidence="15" id="KW-1185">Reference proteome</keyword>
<dbReference type="EC" id="2.4.2.7" evidence="7 12"/>
<gene>
    <name evidence="12" type="primary">apt</name>
    <name evidence="14" type="ordered locus">Srot_1456</name>
</gene>
<dbReference type="InterPro" id="IPR000836">
    <property type="entry name" value="PRTase_dom"/>
</dbReference>
<dbReference type="EMBL" id="CP001958">
    <property type="protein sequence ID" value="ADG97919.1"/>
    <property type="molecule type" value="Genomic_DNA"/>
</dbReference>
<dbReference type="HOGENOM" id="CLU_063339_3_3_11"/>
<organism evidence="14 15">
    <name type="scientific">Segniliparus rotundus (strain ATCC BAA-972 / CDC 1076 / CIP 108378 / DSM 44985 / JCM 13578)</name>
    <dbReference type="NCBI Taxonomy" id="640132"/>
    <lineage>
        <taxon>Bacteria</taxon>
        <taxon>Bacillati</taxon>
        <taxon>Actinomycetota</taxon>
        <taxon>Actinomycetes</taxon>
        <taxon>Mycobacteriales</taxon>
        <taxon>Segniliparaceae</taxon>
        <taxon>Segniliparus</taxon>
    </lineage>
</organism>
<sequence>MTDLANGRFAKAVRKIPDYPSQGILFYDLIPALADGEAFHEVLVALDESTPEAGLIAGVEARGFLFAAALAARRGCGVLAIRKAGKLPPPVVGESYVLEYGQARIEIPVEGIDLAGQDVLLLDDLLATGGTFAAAAVLLAGCGARVVAAASVVELPALGGRARLAAEGLAVVALLSDDQLQ</sequence>
<feature type="domain" description="Phosphoribosyltransferase" evidence="13">
    <location>
        <begin position="55"/>
        <end position="156"/>
    </location>
</feature>
<comment type="subunit">
    <text evidence="6 12">Homodimer.</text>
</comment>
<keyword evidence="11 12" id="KW-0660">Purine salvage</keyword>
<dbReference type="NCBIfam" id="NF002636">
    <property type="entry name" value="PRK02304.1-5"/>
    <property type="match status" value="1"/>
</dbReference>
<evidence type="ECO:0000256" key="7">
    <source>
        <dbReference type="ARBA" id="ARBA00011893"/>
    </source>
</evidence>
<dbReference type="Pfam" id="PF00156">
    <property type="entry name" value="Pribosyltran"/>
    <property type="match status" value="1"/>
</dbReference>
<evidence type="ECO:0000256" key="12">
    <source>
        <dbReference type="HAMAP-Rule" id="MF_00004"/>
    </source>
</evidence>